<evidence type="ECO:0000256" key="1">
    <source>
        <dbReference type="SAM" id="MobiDB-lite"/>
    </source>
</evidence>
<evidence type="ECO:0000313" key="2">
    <source>
        <dbReference type="EMBL" id="ESQ51893.1"/>
    </source>
</evidence>
<dbReference type="Gene3D" id="1.10.8.10">
    <property type="entry name" value="DNA helicase RuvA subunit, C-terminal domain"/>
    <property type="match status" value="2"/>
</dbReference>
<dbReference type="KEGG" id="eus:EUTSA_v10017579mg"/>
<feature type="region of interest" description="Disordered" evidence="1">
    <location>
        <begin position="41"/>
        <end position="94"/>
    </location>
</feature>
<dbReference type="PANTHER" id="PTHR23322">
    <property type="entry name" value="FAS-ASSOCIATED PROTEIN"/>
    <property type="match status" value="1"/>
</dbReference>
<proteinExistence type="predicted"/>
<keyword evidence="3" id="KW-1185">Reference proteome</keyword>
<dbReference type="SUPFAM" id="SSF46934">
    <property type="entry name" value="UBA-like"/>
    <property type="match status" value="1"/>
</dbReference>
<dbReference type="CDD" id="cd14273">
    <property type="entry name" value="UBA_TAP-C_like"/>
    <property type="match status" value="1"/>
</dbReference>
<gene>
    <name evidence="2" type="ORF">EUTSA_v10017579mg</name>
</gene>
<organism evidence="2 3">
    <name type="scientific">Eutrema salsugineum</name>
    <name type="common">Saltwater cress</name>
    <name type="synonym">Sisymbrium salsugineum</name>
    <dbReference type="NCBI Taxonomy" id="72664"/>
    <lineage>
        <taxon>Eukaryota</taxon>
        <taxon>Viridiplantae</taxon>
        <taxon>Streptophyta</taxon>
        <taxon>Embryophyta</taxon>
        <taxon>Tracheophyta</taxon>
        <taxon>Spermatophyta</taxon>
        <taxon>Magnoliopsida</taxon>
        <taxon>eudicotyledons</taxon>
        <taxon>Gunneridae</taxon>
        <taxon>Pentapetalae</taxon>
        <taxon>rosids</taxon>
        <taxon>malvids</taxon>
        <taxon>Brassicales</taxon>
        <taxon>Brassicaceae</taxon>
        <taxon>Eutremeae</taxon>
        <taxon>Eutrema</taxon>
    </lineage>
</organism>
<dbReference type="InterPro" id="IPR050730">
    <property type="entry name" value="UBX_domain-protein"/>
</dbReference>
<dbReference type="Proteomes" id="UP000030689">
    <property type="component" value="Unassembled WGS sequence"/>
</dbReference>
<evidence type="ECO:0000313" key="3">
    <source>
        <dbReference type="Proteomes" id="UP000030689"/>
    </source>
</evidence>
<dbReference type="EMBL" id="KI517385">
    <property type="protein sequence ID" value="ESQ51893.1"/>
    <property type="molecule type" value="Genomic_DNA"/>
</dbReference>
<reference evidence="2 3" key="1">
    <citation type="journal article" date="2013" name="Front. Plant Sci.">
        <title>The Reference Genome of the Halophytic Plant Eutrema salsugineum.</title>
        <authorList>
            <person name="Yang R."/>
            <person name="Jarvis D.E."/>
            <person name="Chen H."/>
            <person name="Beilstein M.A."/>
            <person name="Grimwood J."/>
            <person name="Jenkins J."/>
            <person name="Shu S."/>
            <person name="Prochnik S."/>
            <person name="Xin M."/>
            <person name="Ma C."/>
            <person name="Schmutz J."/>
            <person name="Wing R.A."/>
            <person name="Mitchell-Olds T."/>
            <person name="Schumaker K.S."/>
            <person name="Wang X."/>
        </authorList>
    </citation>
    <scope>NUCLEOTIDE SEQUENCE [LARGE SCALE GENOMIC DNA]</scope>
</reference>
<sequence length="494" mass="53531">MDDRATRICDALGVSREEAFYYLEAYRGDVDAAIEACRSKSLPLPLPSPTVQSSLGNEKSASEAPDIPPLMTDSDQSSNQPPGPQEEQPPQSRPEKIKAFCEAALGASLDEAVRYLERRKWNIQEAVGDFFDECRPTPSQRKSNRPVYPPPVGGSNAPLTIGRSHPQDASALTGLFQNTQGSGNSTQTSEENPSPPRDAVDRICNAASVSREEALFYLEGFKWEFDTAMEACRTKTLPPVNETAEAPPTLQPQSINEQLISQRQSNNEQLIRSFQVVAVGTTREVAIAYLEACGWDVDQAVSFCIEGSSVEEAYSASIMSLMKTKDALHSLKGSLPSQSQFEASCSQIGSSSSSINACPTETQVSREEAGEDKVTVAIPGMGSSHVDGNAVEEVSSTETFPDPFAIQDRTIVGAPTAPTTITVSIVLADDGSGASIDLPFRSNQTVRDIRNAIDERTPENDRDYYLQSMTGVEYKDMDTTVHRINQGGSTILLQ</sequence>
<dbReference type="Gramene" id="ESQ51893">
    <property type="protein sequence ID" value="ESQ51893"/>
    <property type="gene ID" value="EUTSA_v10017579mg"/>
</dbReference>
<feature type="non-terminal residue" evidence="2">
    <location>
        <position position="494"/>
    </location>
</feature>
<protein>
    <recommendedName>
        <fullName evidence="4">UBA domain-containing protein</fullName>
    </recommendedName>
</protein>
<dbReference type="AlphaFoldDB" id="V4MH50"/>
<dbReference type="Pfam" id="PF14555">
    <property type="entry name" value="UBA_4"/>
    <property type="match status" value="2"/>
</dbReference>
<feature type="compositionally biased region" description="Polar residues" evidence="1">
    <location>
        <begin position="175"/>
        <end position="192"/>
    </location>
</feature>
<feature type="compositionally biased region" description="Low complexity" evidence="1">
    <location>
        <begin position="76"/>
        <end position="90"/>
    </location>
</feature>
<dbReference type="InterPro" id="IPR009060">
    <property type="entry name" value="UBA-like_sf"/>
</dbReference>
<evidence type="ECO:0008006" key="4">
    <source>
        <dbReference type="Google" id="ProtNLM"/>
    </source>
</evidence>
<dbReference type="OMA" id="MPLSHDG"/>
<accession>V4MH50</accession>
<name>V4MH50_EUTSA</name>
<feature type="region of interest" description="Disordered" evidence="1">
    <location>
        <begin position="132"/>
        <end position="200"/>
    </location>
</feature>